<evidence type="ECO:0000313" key="1">
    <source>
        <dbReference type="EMBL" id="SDL18888.1"/>
    </source>
</evidence>
<dbReference type="GO" id="GO:0032259">
    <property type="term" value="P:methylation"/>
    <property type="evidence" value="ECO:0007669"/>
    <property type="project" value="UniProtKB-KW"/>
</dbReference>
<dbReference type="PIRSF" id="PIRSF017393">
    <property type="entry name" value="MTase_SAV2177"/>
    <property type="match status" value="1"/>
</dbReference>
<dbReference type="GO" id="GO:0008168">
    <property type="term" value="F:methyltransferase activity"/>
    <property type="evidence" value="ECO:0007669"/>
    <property type="project" value="UniProtKB-KW"/>
</dbReference>
<dbReference type="STRING" id="633440.SAMN05421869_12348"/>
<dbReference type="SUPFAM" id="SSF53335">
    <property type="entry name" value="S-adenosyl-L-methionine-dependent methyltransferases"/>
    <property type="match status" value="1"/>
</dbReference>
<reference evidence="1 2" key="1">
    <citation type="submission" date="2016-10" db="EMBL/GenBank/DDBJ databases">
        <authorList>
            <person name="de Groot N.N."/>
        </authorList>
    </citation>
    <scope>NUCLEOTIDE SEQUENCE [LARGE SCALE GENOMIC DNA]</scope>
    <source>
        <strain evidence="1 2">CGMCC 4.6533</strain>
    </source>
</reference>
<dbReference type="Proteomes" id="UP000199202">
    <property type="component" value="Unassembled WGS sequence"/>
</dbReference>
<dbReference type="CDD" id="cd02440">
    <property type="entry name" value="AdoMet_MTases"/>
    <property type="match status" value="1"/>
</dbReference>
<dbReference type="InterPro" id="IPR029063">
    <property type="entry name" value="SAM-dependent_MTases_sf"/>
</dbReference>
<keyword evidence="1" id="KW-0489">Methyltransferase</keyword>
<gene>
    <name evidence="1" type="ORF">SAMN05421869_12348</name>
</gene>
<organism evidence="1 2">
    <name type="scientific">Nonomuraea jiangxiensis</name>
    <dbReference type="NCBI Taxonomy" id="633440"/>
    <lineage>
        <taxon>Bacteria</taxon>
        <taxon>Bacillati</taxon>
        <taxon>Actinomycetota</taxon>
        <taxon>Actinomycetes</taxon>
        <taxon>Streptosporangiales</taxon>
        <taxon>Streptosporangiaceae</taxon>
        <taxon>Nonomuraea</taxon>
    </lineage>
</organism>
<dbReference type="Pfam" id="PF04672">
    <property type="entry name" value="Methyltransf_19"/>
    <property type="match status" value="1"/>
</dbReference>
<keyword evidence="1" id="KW-0808">Transferase</keyword>
<proteinExistence type="predicted"/>
<keyword evidence="2" id="KW-1185">Reference proteome</keyword>
<dbReference type="InterPro" id="IPR006764">
    <property type="entry name" value="SAM_dep_MeTrfase_SAV2177_type"/>
</dbReference>
<dbReference type="AlphaFoldDB" id="A0A1G9I0X6"/>
<name>A0A1G9I0X6_9ACTN</name>
<accession>A0A1G9I0X6</accession>
<dbReference type="RefSeq" id="WP_090943588.1">
    <property type="nucleotide sequence ID" value="NZ_FNDJ01000023.1"/>
</dbReference>
<dbReference type="OrthoDB" id="3216820at2"/>
<evidence type="ECO:0000313" key="2">
    <source>
        <dbReference type="Proteomes" id="UP000199202"/>
    </source>
</evidence>
<dbReference type="EMBL" id="FNDJ01000023">
    <property type="protein sequence ID" value="SDL18888.1"/>
    <property type="molecule type" value="Genomic_DNA"/>
</dbReference>
<sequence length="271" mass="29029">MTEQERAPAGIDPTVPSVARMYDYLLGGKDNFAADREAAAQILKISPNGREIARDNREFLGRAVRAVAEVGIRQFLDIGTGLPTQENVHQVARRAAPESRVVYVDNDPIVLTHARALLAETPDTIVVKGDMREPKAILGDPDVTRHLDLRRPLAVLLVSVLHFVGDDDEAFGIVRNIREALPSGSHLILSHVTAGELGSEDVGKGRAIYRGTTSGALAPRSREQIAAFFEGLELLEPGLVEPSVWRAEGPGELSIAGPGGAGFLCAVGRVP</sequence>
<protein>
    <submittedName>
        <fullName evidence="1">S-adenosyl methyltransferase</fullName>
    </submittedName>
</protein>
<dbReference type="Gene3D" id="3.40.50.150">
    <property type="entry name" value="Vaccinia Virus protein VP39"/>
    <property type="match status" value="1"/>
</dbReference>